<feature type="transmembrane region" description="Helical" evidence="7">
    <location>
        <begin position="49"/>
        <end position="67"/>
    </location>
</feature>
<keyword evidence="4 7" id="KW-0812">Transmembrane</keyword>
<keyword evidence="5 7" id="KW-1133">Transmembrane helix</keyword>
<name>A0AAU1HYG3_9ACTN</name>
<dbReference type="PANTHER" id="PTHR23517:SF2">
    <property type="entry name" value="MULTIDRUG RESISTANCE PROTEIN MDTH"/>
    <property type="match status" value="1"/>
</dbReference>
<feature type="transmembrane region" description="Helical" evidence="7">
    <location>
        <begin position="289"/>
        <end position="319"/>
    </location>
</feature>
<comment type="subcellular location">
    <subcellularLocation>
        <location evidence="1">Cell membrane</location>
        <topology evidence="1">Multi-pass membrane protein</topology>
    </subcellularLocation>
</comment>
<dbReference type="InterPro" id="IPR036259">
    <property type="entry name" value="MFS_trans_sf"/>
</dbReference>
<feature type="transmembrane region" description="Helical" evidence="7">
    <location>
        <begin position="79"/>
        <end position="97"/>
    </location>
</feature>
<dbReference type="AlphaFoldDB" id="A0AAU1HYG3"/>
<keyword evidence="6 7" id="KW-0472">Membrane</keyword>
<evidence type="ECO:0000256" key="6">
    <source>
        <dbReference type="ARBA" id="ARBA00023136"/>
    </source>
</evidence>
<gene>
    <name evidence="8" type="ORF">OG477_17370</name>
</gene>
<feature type="transmembrane region" description="Helical" evidence="7">
    <location>
        <begin position="168"/>
        <end position="186"/>
    </location>
</feature>
<feature type="transmembrane region" description="Helical" evidence="7">
    <location>
        <begin position="247"/>
        <end position="268"/>
    </location>
</feature>
<dbReference type="SUPFAM" id="SSF103473">
    <property type="entry name" value="MFS general substrate transporter"/>
    <property type="match status" value="1"/>
</dbReference>
<dbReference type="InterPro" id="IPR050171">
    <property type="entry name" value="MFS_Transporters"/>
</dbReference>
<evidence type="ECO:0000256" key="2">
    <source>
        <dbReference type="ARBA" id="ARBA00022448"/>
    </source>
</evidence>
<accession>A0AAU1HYG3</accession>
<dbReference type="Gene3D" id="1.20.1250.20">
    <property type="entry name" value="MFS general substrate transporter like domains"/>
    <property type="match status" value="1"/>
</dbReference>
<keyword evidence="2" id="KW-0813">Transport</keyword>
<evidence type="ECO:0000256" key="3">
    <source>
        <dbReference type="ARBA" id="ARBA00022475"/>
    </source>
</evidence>
<feature type="transmembrane region" description="Helical" evidence="7">
    <location>
        <begin position="103"/>
        <end position="125"/>
    </location>
</feature>
<evidence type="ECO:0000256" key="5">
    <source>
        <dbReference type="ARBA" id="ARBA00022989"/>
    </source>
</evidence>
<evidence type="ECO:0000256" key="4">
    <source>
        <dbReference type="ARBA" id="ARBA00022692"/>
    </source>
</evidence>
<evidence type="ECO:0000313" key="8">
    <source>
        <dbReference type="EMBL" id="WTP87034.1"/>
    </source>
</evidence>
<evidence type="ECO:0000256" key="7">
    <source>
        <dbReference type="SAM" id="Phobius"/>
    </source>
</evidence>
<dbReference type="Pfam" id="PF07690">
    <property type="entry name" value="MFS_1"/>
    <property type="match status" value="1"/>
</dbReference>
<reference evidence="8" key="1">
    <citation type="submission" date="2022-10" db="EMBL/GenBank/DDBJ databases">
        <title>The complete genomes of actinobacterial strains from the NBC collection.</title>
        <authorList>
            <person name="Joergensen T.S."/>
            <person name="Alvarez Arevalo M."/>
            <person name="Sterndorff E.B."/>
            <person name="Faurdal D."/>
            <person name="Vuksanovic O."/>
            <person name="Mourched A.-S."/>
            <person name="Charusanti P."/>
            <person name="Shaw S."/>
            <person name="Blin K."/>
            <person name="Weber T."/>
        </authorList>
    </citation>
    <scope>NUCLEOTIDE SEQUENCE</scope>
    <source>
        <strain evidence="8">NBC 00180</strain>
    </source>
</reference>
<feature type="transmembrane region" description="Helical" evidence="7">
    <location>
        <begin position="216"/>
        <end position="241"/>
    </location>
</feature>
<protein>
    <submittedName>
        <fullName evidence="8">MFS transporter</fullName>
    </submittedName>
</protein>
<feature type="transmembrane region" description="Helical" evidence="7">
    <location>
        <begin position="375"/>
        <end position="399"/>
    </location>
</feature>
<dbReference type="PANTHER" id="PTHR23517">
    <property type="entry name" value="RESISTANCE PROTEIN MDTM, PUTATIVE-RELATED-RELATED"/>
    <property type="match status" value="1"/>
</dbReference>
<evidence type="ECO:0000256" key="1">
    <source>
        <dbReference type="ARBA" id="ARBA00004651"/>
    </source>
</evidence>
<dbReference type="InterPro" id="IPR011701">
    <property type="entry name" value="MFS"/>
</dbReference>
<feature type="transmembrane region" description="Helical" evidence="7">
    <location>
        <begin position="21"/>
        <end position="43"/>
    </location>
</feature>
<proteinExistence type="predicted"/>
<organism evidence="8">
    <name type="scientific">Streptomyces sp. NBC_00180</name>
    <dbReference type="NCBI Taxonomy" id="2903632"/>
    <lineage>
        <taxon>Bacteria</taxon>
        <taxon>Bacillati</taxon>
        <taxon>Actinomycetota</taxon>
        <taxon>Actinomycetes</taxon>
        <taxon>Kitasatosporales</taxon>
        <taxon>Streptomycetaceae</taxon>
        <taxon>Streptomyces</taxon>
    </lineage>
</organism>
<sequence length="421" mass="42704">MAGLNLLPASPRLRRFAYANLVNTIGIGLYLAGSALFFTRAVGLSVGQVALGLGVATGVGLALMMPLGKLADRYGVKKIYLILLIGQAIAMASFTLVDSFPVFVCVAVVSGIAESGVAGTAGAFIHAISEPGERVVGRAQLRTSTNIGLGVGSLLAAGALAVGTATSYTILIAGNSLLFAAAAVLVSRIHVSTQSPETVAPSPAVSLIAPLRDAGYMAVTATNAVLSLHVTVLSFALPLWVANHTQAPVWSVSAVLLVNTGLVVLFQVRVSKSAGTVPTAARAARRAGFFLAASCAVMALTPHVAAWPALVVLIGWAALLTSGELLQSSGEFCFSFNLAPDDAQGVYQSAFALGPGVVRALAPGALTVLVLGHGAIGWLGLACVFVLGGLGTAAAAAWAEQRLATRAVPARKEPQHDATAP</sequence>
<dbReference type="GO" id="GO:0022857">
    <property type="term" value="F:transmembrane transporter activity"/>
    <property type="evidence" value="ECO:0007669"/>
    <property type="project" value="InterPro"/>
</dbReference>
<keyword evidence="3" id="KW-1003">Cell membrane</keyword>
<dbReference type="GO" id="GO:0005886">
    <property type="term" value="C:plasma membrane"/>
    <property type="evidence" value="ECO:0007669"/>
    <property type="project" value="UniProtKB-SubCell"/>
</dbReference>
<dbReference type="EMBL" id="CP108140">
    <property type="protein sequence ID" value="WTP87034.1"/>
    <property type="molecule type" value="Genomic_DNA"/>
</dbReference>